<comment type="caution">
    <text evidence="1">The sequence shown here is derived from an EMBL/GenBank/DDBJ whole genome shotgun (WGS) entry which is preliminary data.</text>
</comment>
<organism evidence="1 2">
    <name type="scientific">Bionectria ochroleuca</name>
    <name type="common">Gliocladium roseum</name>
    <dbReference type="NCBI Taxonomy" id="29856"/>
    <lineage>
        <taxon>Eukaryota</taxon>
        <taxon>Fungi</taxon>
        <taxon>Dikarya</taxon>
        <taxon>Ascomycota</taxon>
        <taxon>Pezizomycotina</taxon>
        <taxon>Sordariomycetes</taxon>
        <taxon>Hypocreomycetidae</taxon>
        <taxon>Hypocreales</taxon>
        <taxon>Bionectriaceae</taxon>
        <taxon>Clonostachys</taxon>
    </lineage>
</organism>
<proteinExistence type="predicted"/>
<keyword evidence="2" id="KW-1185">Reference proteome</keyword>
<evidence type="ECO:0000313" key="1">
    <source>
        <dbReference type="EMBL" id="VUC27517.1"/>
    </source>
</evidence>
<protein>
    <submittedName>
        <fullName evidence="1">Uncharacterized protein</fullName>
    </submittedName>
</protein>
<gene>
    <name evidence="1" type="ORF">CLO192961_LOCUS213630</name>
</gene>
<name>A0ABY6U8W8_BIOOC</name>
<dbReference type="Proteomes" id="UP000766486">
    <property type="component" value="Unassembled WGS sequence"/>
</dbReference>
<dbReference type="EMBL" id="CABFNS010000769">
    <property type="protein sequence ID" value="VUC27517.1"/>
    <property type="molecule type" value="Genomic_DNA"/>
</dbReference>
<sequence length="74" mass="7844">MTYLPGILFPTRLGKVALITALVAEAGAENIVFCLWRLQAPAGVAMTLLIAEKGKSRVWSFPDGGVSVTTNLVV</sequence>
<reference evidence="1 2" key="1">
    <citation type="submission" date="2019-06" db="EMBL/GenBank/DDBJ databases">
        <authorList>
            <person name="Broberg M."/>
        </authorList>
    </citation>
    <scope>NUCLEOTIDE SEQUENCE [LARGE SCALE GENOMIC DNA]</scope>
</reference>
<accession>A0ABY6U8W8</accession>
<evidence type="ECO:0000313" key="2">
    <source>
        <dbReference type="Proteomes" id="UP000766486"/>
    </source>
</evidence>